<dbReference type="EMBL" id="CP034207">
    <property type="protein sequence ID" value="QBZ60213.1"/>
    <property type="molecule type" value="Genomic_DNA"/>
</dbReference>
<proteinExistence type="predicted"/>
<reference evidence="1 2" key="1">
    <citation type="journal article" date="2019" name="Mol. Biol. Evol.">
        <title>Blast fungal genomes show frequent chromosomal changes, gene gains and losses, and effector gene turnover.</title>
        <authorList>
            <person name="Gomez Luciano L.B."/>
            <person name="Jason Tsai I."/>
            <person name="Chuma I."/>
            <person name="Tosa Y."/>
            <person name="Chen Y.H."/>
            <person name="Li J.Y."/>
            <person name="Li M.Y."/>
            <person name="Jade Lu M.Y."/>
            <person name="Nakayashiki H."/>
            <person name="Li W.H."/>
        </authorList>
    </citation>
    <scope>NUCLEOTIDE SEQUENCE [LARGE SCALE GENOMIC DNA]</scope>
    <source>
        <strain evidence="1">MZ5-1-6</strain>
    </source>
</reference>
<evidence type="ECO:0000313" key="2">
    <source>
        <dbReference type="Proteomes" id="UP000294847"/>
    </source>
</evidence>
<dbReference type="VEuPathDB" id="FungiDB:M_BR32_EuGene_00129861"/>
<dbReference type="Proteomes" id="UP000294847">
    <property type="component" value="Chromosome 4"/>
</dbReference>
<organism evidence="1 2">
    <name type="scientific">Pyricularia oryzae</name>
    <name type="common">Rice blast fungus</name>
    <name type="synonym">Magnaporthe oryzae</name>
    <dbReference type="NCBI Taxonomy" id="318829"/>
    <lineage>
        <taxon>Eukaryota</taxon>
        <taxon>Fungi</taxon>
        <taxon>Dikarya</taxon>
        <taxon>Ascomycota</taxon>
        <taxon>Pezizomycotina</taxon>
        <taxon>Sordariomycetes</taxon>
        <taxon>Sordariomycetidae</taxon>
        <taxon>Magnaporthales</taxon>
        <taxon>Pyriculariaceae</taxon>
        <taxon>Pyricularia</taxon>
    </lineage>
</organism>
<dbReference type="AlphaFoldDB" id="A0A4P7NEI9"/>
<protein>
    <submittedName>
        <fullName evidence="1">Uncharacterized protein</fullName>
    </submittedName>
</protein>
<evidence type="ECO:0000313" key="1">
    <source>
        <dbReference type="EMBL" id="QBZ60213.1"/>
    </source>
</evidence>
<name>A0A4P7NEI9_PYROR</name>
<gene>
    <name evidence="1" type="ORF">PoMZ_07151</name>
</gene>
<accession>A0A4P7NEI9</accession>
<sequence>MHSPSLATALFLALVLPLTLAQNIRAIYLFKDVLKSNTTALTQSGFNSAIMFGVGVVANGDIMYYSNTPGSSDVLVASGGQYVGGAALQNKVRSLKGSGSKITRLEICMNSQNIRELMSSPGPGSNTNIYRNFAALKTAWNLDAVNNNDEALYHVPSTVAFGRMVGAIGYKYSASPYTRISFYQDLKSQLGAALMDRFYLQCYDGGAGNDPLQWQAQLGAKVVPLLWVVNDSKPSYGQNPAQARSKFAAWKARGELGGAGYWNEFDIEKMNLSYTEYANVLNDLFPGTAAAKVEGDDSWRQSSWEGRVRSASKMAA</sequence>